<proteinExistence type="inferred from homology"/>
<gene>
    <name evidence="2" type="ORF">ODALV1_LOCUS12216</name>
</gene>
<keyword evidence="3" id="KW-1185">Reference proteome</keyword>
<name>A0ABP1QJZ6_9HEXA</name>
<comment type="caution">
    <text evidence="2">The sequence shown here is derived from an EMBL/GenBank/DDBJ whole genome shotgun (WGS) entry which is preliminary data.</text>
</comment>
<evidence type="ECO:0008006" key="4">
    <source>
        <dbReference type="Google" id="ProtNLM"/>
    </source>
</evidence>
<evidence type="ECO:0000313" key="2">
    <source>
        <dbReference type="EMBL" id="CAL8105883.1"/>
    </source>
</evidence>
<accession>A0ABP1QJZ6</accession>
<organism evidence="2 3">
    <name type="scientific">Orchesella dallaii</name>
    <dbReference type="NCBI Taxonomy" id="48710"/>
    <lineage>
        <taxon>Eukaryota</taxon>
        <taxon>Metazoa</taxon>
        <taxon>Ecdysozoa</taxon>
        <taxon>Arthropoda</taxon>
        <taxon>Hexapoda</taxon>
        <taxon>Collembola</taxon>
        <taxon>Entomobryomorpha</taxon>
        <taxon>Entomobryoidea</taxon>
        <taxon>Orchesellidae</taxon>
        <taxon>Orchesellinae</taxon>
        <taxon>Orchesella</taxon>
    </lineage>
</organism>
<dbReference type="Pfam" id="PF03357">
    <property type="entry name" value="Snf7"/>
    <property type="match status" value="1"/>
</dbReference>
<evidence type="ECO:0000313" key="3">
    <source>
        <dbReference type="Proteomes" id="UP001642540"/>
    </source>
</evidence>
<protein>
    <recommendedName>
        <fullName evidence="4">Charged multivesicular body protein 3</fullName>
    </recommendedName>
</protein>
<dbReference type="Proteomes" id="UP001642540">
    <property type="component" value="Unassembled WGS sequence"/>
</dbReference>
<evidence type="ECO:0000256" key="1">
    <source>
        <dbReference type="ARBA" id="ARBA00006190"/>
    </source>
</evidence>
<comment type="similarity">
    <text evidence="1">Belongs to the SNF7 family.</text>
</comment>
<dbReference type="Gene3D" id="6.10.140.1230">
    <property type="match status" value="1"/>
</dbReference>
<dbReference type="InterPro" id="IPR005024">
    <property type="entry name" value="Snf7_fam"/>
</dbReference>
<sequence length="222" mass="25116">MRLFRLFSRTSPPDTKAQLTEWRKKLRKAETALDRQINGIIRAEAKIKSSIKEAAKKGDQDLCRIYGKELVGSRRAVGKIYVAKAHLNTIRLNMQEQLAILKTRGSLQKSSQVFQAVSTLIKIPAVAQTMRELSKEMIKAGMMEEVVNDTVESHQDQEELEEAADVEVDNMLWEVTAGQVGQAPILIKDGLLTPYPSREYVDSEDEDEELKKMQRGLEALMN</sequence>
<dbReference type="EMBL" id="CAXLJM020000036">
    <property type="protein sequence ID" value="CAL8105883.1"/>
    <property type="molecule type" value="Genomic_DNA"/>
</dbReference>
<dbReference type="PANTHER" id="PTHR10476">
    <property type="entry name" value="CHARGED MULTIVESICULAR BODY PROTEIN"/>
    <property type="match status" value="1"/>
</dbReference>
<reference evidence="2 3" key="1">
    <citation type="submission" date="2024-08" db="EMBL/GenBank/DDBJ databases">
        <authorList>
            <person name="Cucini C."/>
            <person name="Frati F."/>
        </authorList>
    </citation>
    <scope>NUCLEOTIDE SEQUENCE [LARGE SCALE GENOMIC DNA]</scope>
</reference>